<protein>
    <recommendedName>
        <fullName evidence="5">Cytochrome C</fullName>
    </recommendedName>
</protein>
<organism evidence="3 4">
    <name type="scientific">Novipirellula aureliae</name>
    <dbReference type="NCBI Taxonomy" id="2527966"/>
    <lineage>
        <taxon>Bacteria</taxon>
        <taxon>Pseudomonadati</taxon>
        <taxon>Planctomycetota</taxon>
        <taxon>Planctomycetia</taxon>
        <taxon>Pirellulales</taxon>
        <taxon>Pirellulaceae</taxon>
        <taxon>Novipirellula</taxon>
    </lineage>
</organism>
<accession>A0A5C6DY97</accession>
<feature type="coiled-coil region" evidence="1">
    <location>
        <begin position="216"/>
        <end position="243"/>
    </location>
</feature>
<dbReference type="Proteomes" id="UP000315471">
    <property type="component" value="Unassembled WGS sequence"/>
</dbReference>
<dbReference type="RefSeq" id="WP_146600438.1">
    <property type="nucleotide sequence ID" value="NZ_SJPY01000004.1"/>
</dbReference>
<dbReference type="AlphaFoldDB" id="A0A5C6DY97"/>
<dbReference type="SUPFAM" id="SSF47175">
    <property type="entry name" value="Cytochromes"/>
    <property type="match status" value="1"/>
</dbReference>
<dbReference type="GO" id="GO:0022900">
    <property type="term" value="P:electron transport chain"/>
    <property type="evidence" value="ECO:0007669"/>
    <property type="project" value="InterPro"/>
</dbReference>
<reference evidence="3 4" key="1">
    <citation type="submission" date="2019-02" db="EMBL/GenBank/DDBJ databases">
        <title>Deep-cultivation of Planctomycetes and their phenomic and genomic characterization uncovers novel biology.</title>
        <authorList>
            <person name="Wiegand S."/>
            <person name="Jogler M."/>
            <person name="Boedeker C."/>
            <person name="Pinto D."/>
            <person name="Vollmers J."/>
            <person name="Rivas-Marin E."/>
            <person name="Kohn T."/>
            <person name="Peeters S.H."/>
            <person name="Heuer A."/>
            <person name="Rast P."/>
            <person name="Oberbeckmann S."/>
            <person name="Bunk B."/>
            <person name="Jeske O."/>
            <person name="Meyerdierks A."/>
            <person name="Storesund J.E."/>
            <person name="Kallscheuer N."/>
            <person name="Luecker S."/>
            <person name="Lage O.M."/>
            <person name="Pohl T."/>
            <person name="Merkel B.J."/>
            <person name="Hornburger P."/>
            <person name="Mueller R.-W."/>
            <person name="Bruemmer F."/>
            <person name="Labrenz M."/>
            <person name="Spormann A.M."/>
            <person name="Op Den Camp H."/>
            <person name="Overmann J."/>
            <person name="Amann R."/>
            <person name="Jetten M.S.M."/>
            <person name="Mascher T."/>
            <person name="Medema M.H."/>
            <person name="Devos D.P."/>
            <person name="Kaster A.-K."/>
            <person name="Ovreas L."/>
            <person name="Rohde M."/>
            <person name="Galperin M.Y."/>
            <person name="Jogler C."/>
        </authorList>
    </citation>
    <scope>NUCLEOTIDE SEQUENCE [LARGE SCALE GENOMIC DNA]</scope>
    <source>
        <strain evidence="3 4">Q31b</strain>
    </source>
</reference>
<dbReference type="PROSITE" id="PS51009">
    <property type="entry name" value="CYTCII"/>
    <property type="match status" value="1"/>
</dbReference>
<sequence precursor="true">MTKPLLIAICLSVSTSIFASAQERRAAAPAFDRRDLQGIFFDSLDDAIRGEKPSLSKVRQMSNQTVAADTEAIANTKMAPGGPNGWSELISPAALEDAVKTTKLSFDSIVTTPGAFNSGGYLDARLELSVLATLFAVINEYTGDVRWKDQAAAARDLISRTAFNCKAGSTQVYNEAKRRKADLQDLVSGSGLSNRDAEAENDWAMVVDRTPLMQYAERLSEQLKSASRDAKSAENNADAIQRDAQLLAMVGRVLTREGLDEADDEDYAAFSLSMTKAATAVAVAIERGEYELGPKVGAVTQSCDACHEMYR</sequence>
<dbReference type="InterPro" id="IPR010980">
    <property type="entry name" value="Cyt_c/b562"/>
</dbReference>
<dbReference type="Gene3D" id="1.20.120.10">
    <property type="entry name" value="Cytochrome c/b562"/>
    <property type="match status" value="1"/>
</dbReference>
<evidence type="ECO:0000256" key="1">
    <source>
        <dbReference type="SAM" id="Coils"/>
    </source>
</evidence>
<dbReference type="InterPro" id="IPR002321">
    <property type="entry name" value="Cyt_c_II"/>
</dbReference>
<keyword evidence="1" id="KW-0175">Coiled coil</keyword>
<dbReference type="GO" id="GO:0009055">
    <property type="term" value="F:electron transfer activity"/>
    <property type="evidence" value="ECO:0007669"/>
    <property type="project" value="InterPro"/>
</dbReference>
<keyword evidence="2" id="KW-0732">Signal</keyword>
<proteinExistence type="predicted"/>
<dbReference type="GO" id="GO:0020037">
    <property type="term" value="F:heme binding"/>
    <property type="evidence" value="ECO:0007669"/>
    <property type="project" value="InterPro"/>
</dbReference>
<dbReference type="GO" id="GO:0005506">
    <property type="term" value="F:iron ion binding"/>
    <property type="evidence" value="ECO:0007669"/>
    <property type="project" value="InterPro"/>
</dbReference>
<evidence type="ECO:0000256" key="2">
    <source>
        <dbReference type="SAM" id="SignalP"/>
    </source>
</evidence>
<evidence type="ECO:0000313" key="4">
    <source>
        <dbReference type="Proteomes" id="UP000315471"/>
    </source>
</evidence>
<evidence type="ECO:0000313" key="3">
    <source>
        <dbReference type="EMBL" id="TWU41670.1"/>
    </source>
</evidence>
<comment type="caution">
    <text evidence="3">The sequence shown here is derived from an EMBL/GenBank/DDBJ whole genome shotgun (WGS) entry which is preliminary data.</text>
</comment>
<evidence type="ECO:0008006" key="5">
    <source>
        <dbReference type="Google" id="ProtNLM"/>
    </source>
</evidence>
<keyword evidence="4" id="KW-1185">Reference proteome</keyword>
<dbReference type="OrthoDB" id="290618at2"/>
<name>A0A5C6DY97_9BACT</name>
<feature type="chain" id="PRO_5022814301" description="Cytochrome C" evidence="2">
    <location>
        <begin position="22"/>
        <end position="311"/>
    </location>
</feature>
<dbReference type="EMBL" id="SJPY01000004">
    <property type="protein sequence ID" value="TWU41670.1"/>
    <property type="molecule type" value="Genomic_DNA"/>
</dbReference>
<gene>
    <name evidence="3" type="ORF">Q31b_31240</name>
</gene>
<feature type="signal peptide" evidence="2">
    <location>
        <begin position="1"/>
        <end position="21"/>
    </location>
</feature>